<accession>A0A828SU85</accession>
<dbReference type="SMART" id="SM00422">
    <property type="entry name" value="HTH_MERR"/>
    <property type="match status" value="1"/>
</dbReference>
<dbReference type="GO" id="GO:0006979">
    <property type="term" value="P:response to oxidative stress"/>
    <property type="evidence" value="ECO:0007669"/>
    <property type="project" value="InterPro"/>
</dbReference>
<dbReference type="Proteomes" id="UP000003204">
    <property type="component" value="Unassembled WGS sequence"/>
</dbReference>
<dbReference type="PANTHER" id="PTHR30204:SF0">
    <property type="entry name" value="REDOX-SENSITIVE TRANSCRIPTIONAL ACTIVATOR SOXR"/>
    <property type="match status" value="1"/>
</dbReference>
<sequence>MSYLFLSCTEHPFIRPQLSLRLIKMSERNQSRLLTVGEVAKRSGVAVSTLHFYESKGLIKSIRTNGNQRRFTLVVLRYIAIIKIAQKVGIPLDEIKQALSKYPMGSKLTAQQWKELSLDWRKNLDERIQKLTRLRDEMDWCIGCGCLSLEQCPLRNPNDVLGQEGAGPRILERP</sequence>
<evidence type="ECO:0000256" key="1">
    <source>
        <dbReference type="ARBA" id="ARBA00014474"/>
    </source>
</evidence>
<dbReference type="GO" id="GO:0046872">
    <property type="term" value="F:metal ion binding"/>
    <property type="evidence" value="ECO:0007669"/>
    <property type="project" value="UniProtKB-KW"/>
</dbReference>
<keyword evidence="7" id="KW-0238">DNA-binding</keyword>
<dbReference type="CDD" id="cd01110">
    <property type="entry name" value="HTH_SoxR"/>
    <property type="match status" value="1"/>
</dbReference>
<reference evidence="10 11" key="1">
    <citation type="submission" date="2011-04" db="EMBL/GenBank/DDBJ databases">
        <authorList>
            <person name="Weinstock G."/>
            <person name="Sodergren E."/>
            <person name="Clifton S."/>
            <person name="Fulton L."/>
            <person name="Fulton B."/>
            <person name="Courtney L."/>
            <person name="Fronick C."/>
            <person name="Harrison M."/>
            <person name="Strong C."/>
            <person name="Farmer C."/>
            <person name="Delahaunty K."/>
            <person name="Markovic C."/>
            <person name="Hall O."/>
            <person name="Minx P."/>
            <person name="Tomlinson C."/>
            <person name="Mitreva M."/>
            <person name="Hou S."/>
            <person name="Chen J."/>
            <person name="Wollam A."/>
            <person name="Pepin K.H."/>
            <person name="Johnson M."/>
            <person name="Bhonagiri V."/>
            <person name="Zhang X."/>
            <person name="Suruliraj S."/>
            <person name="Warren W."/>
            <person name="Chinwalla A."/>
            <person name="Mardis E.R."/>
            <person name="Wilson R.K."/>
        </authorList>
    </citation>
    <scope>NUCLEOTIDE SEQUENCE [LARGE SCALE GENOMIC DNA]</scope>
    <source>
        <strain evidence="10 11">6014059</strain>
    </source>
</reference>
<comment type="caution">
    <text evidence="10">The sequence shown here is derived from an EMBL/GenBank/DDBJ whole genome shotgun (WGS) entry which is preliminary data.</text>
</comment>
<evidence type="ECO:0000259" key="9">
    <source>
        <dbReference type="PROSITE" id="PS50937"/>
    </source>
</evidence>
<evidence type="ECO:0000313" key="10">
    <source>
        <dbReference type="EMBL" id="EGJ69730.1"/>
    </source>
</evidence>
<dbReference type="InterPro" id="IPR015358">
    <property type="entry name" value="Tscrpt_reg_MerR_DNA-bd"/>
</dbReference>
<dbReference type="Pfam" id="PF00376">
    <property type="entry name" value="MerR"/>
    <property type="match status" value="1"/>
</dbReference>
<dbReference type="NCBIfam" id="TIGR01950">
    <property type="entry name" value="SoxR"/>
    <property type="match status" value="1"/>
</dbReference>
<dbReference type="EMBL" id="ACYS02000012">
    <property type="protein sequence ID" value="EGJ69730.1"/>
    <property type="molecule type" value="Genomic_DNA"/>
</dbReference>
<dbReference type="InterPro" id="IPR009061">
    <property type="entry name" value="DNA-bd_dom_put_sf"/>
</dbReference>
<keyword evidence="6" id="KW-0805">Transcription regulation</keyword>
<dbReference type="PANTHER" id="PTHR30204">
    <property type="entry name" value="REDOX-CYCLING DRUG-SENSING TRANSCRIPTIONAL ACTIVATOR SOXR"/>
    <property type="match status" value="1"/>
</dbReference>
<dbReference type="PROSITE" id="PS50937">
    <property type="entry name" value="HTH_MERR_2"/>
    <property type="match status" value="1"/>
</dbReference>
<evidence type="ECO:0000256" key="8">
    <source>
        <dbReference type="ARBA" id="ARBA00023163"/>
    </source>
</evidence>
<protein>
    <recommendedName>
        <fullName evidence="1">Redox-sensitive transcriptional activator SoxR</fullName>
    </recommendedName>
</protein>
<proteinExistence type="predicted"/>
<keyword evidence="4" id="KW-0408">Iron</keyword>
<evidence type="ECO:0000256" key="7">
    <source>
        <dbReference type="ARBA" id="ARBA00023125"/>
    </source>
</evidence>
<dbReference type="GO" id="GO:0003677">
    <property type="term" value="F:DNA binding"/>
    <property type="evidence" value="ECO:0007669"/>
    <property type="project" value="UniProtKB-KW"/>
</dbReference>
<keyword evidence="2" id="KW-0001">2Fe-2S</keyword>
<name>A0A828SU85_ACIBA</name>
<dbReference type="AlphaFoldDB" id="A0A828SU85"/>
<feature type="domain" description="HTH merR-type" evidence="9">
    <location>
        <begin position="33"/>
        <end position="101"/>
    </location>
</feature>
<dbReference type="PRINTS" id="PR00040">
    <property type="entry name" value="HTHMERR"/>
</dbReference>
<evidence type="ECO:0000313" key="11">
    <source>
        <dbReference type="Proteomes" id="UP000003204"/>
    </source>
</evidence>
<dbReference type="PROSITE" id="PS00552">
    <property type="entry name" value="HTH_MERR_1"/>
    <property type="match status" value="1"/>
</dbReference>
<keyword evidence="8" id="KW-0804">Transcription</keyword>
<dbReference type="InterPro" id="IPR010211">
    <property type="entry name" value="Redox-sen_tscrpt-act_SoxR"/>
</dbReference>
<dbReference type="Gene3D" id="1.10.1660.10">
    <property type="match status" value="1"/>
</dbReference>
<dbReference type="InterPro" id="IPR000551">
    <property type="entry name" value="MerR-type_HTH_dom"/>
</dbReference>
<keyword evidence="3" id="KW-0479">Metal-binding</keyword>
<dbReference type="GO" id="GO:0003700">
    <property type="term" value="F:DNA-binding transcription factor activity"/>
    <property type="evidence" value="ECO:0007669"/>
    <property type="project" value="InterPro"/>
</dbReference>
<evidence type="ECO:0000256" key="2">
    <source>
        <dbReference type="ARBA" id="ARBA00022714"/>
    </source>
</evidence>
<dbReference type="SUPFAM" id="SSF46955">
    <property type="entry name" value="Putative DNA-binding domain"/>
    <property type="match status" value="1"/>
</dbReference>
<organism evidence="10 11">
    <name type="scientific">Acinetobacter baumannii 6014059</name>
    <dbReference type="NCBI Taxonomy" id="525242"/>
    <lineage>
        <taxon>Bacteria</taxon>
        <taxon>Pseudomonadati</taxon>
        <taxon>Pseudomonadota</taxon>
        <taxon>Gammaproteobacteria</taxon>
        <taxon>Moraxellales</taxon>
        <taxon>Moraxellaceae</taxon>
        <taxon>Acinetobacter</taxon>
        <taxon>Acinetobacter calcoaceticus/baumannii complex</taxon>
    </lineage>
</organism>
<evidence type="ECO:0000256" key="6">
    <source>
        <dbReference type="ARBA" id="ARBA00023015"/>
    </source>
</evidence>
<evidence type="ECO:0000256" key="5">
    <source>
        <dbReference type="ARBA" id="ARBA00023014"/>
    </source>
</evidence>
<dbReference type="InterPro" id="IPR047057">
    <property type="entry name" value="MerR_fam"/>
</dbReference>
<evidence type="ECO:0000256" key="3">
    <source>
        <dbReference type="ARBA" id="ARBA00022723"/>
    </source>
</evidence>
<gene>
    <name evidence="10" type="ORF">HMPREF0022_00523</name>
</gene>
<keyword evidence="5" id="KW-0411">Iron-sulfur</keyword>
<dbReference type="GO" id="GO:0051537">
    <property type="term" value="F:2 iron, 2 sulfur cluster binding"/>
    <property type="evidence" value="ECO:0007669"/>
    <property type="project" value="UniProtKB-KW"/>
</dbReference>
<evidence type="ECO:0000256" key="4">
    <source>
        <dbReference type="ARBA" id="ARBA00023004"/>
    </source>
</evidence>
<dbReference type="Pfam" id="PF09278">
    <property type="entry name" value="MerR-DNA-bind"/>
    <property type="match status" value="1"/>
</dbReference>